<dbReference type="Pfam" id="PF00250">
    <property type="entry name" value="Forkhead"/>
    <property type="match status" value="1"/>
</dbReference>
<dbReference type="FunFam" id="1.10.10.10:FF:000016">
    <property type="entry name" value="Forkhead box protein I1"/>
    <property type="match status" value="1"/>
</dbReference>
<dbReference type="GO" id="GO:0000978">
    <property type="term" value="F:RNA polymerase II cis-regulatory region sequence-specific DNA binding"/>
    <property type="evidence" value="ECO:0007669"/>
    <property type="project" value="TreeGrafter"/>
</dbReference>
<dbReference type="HOGENOM" id="CLU_662674_0_0_1"/>
<proteinExistence type="predicted"/>
<dbReference type="InterPro" id="IPR036388">
    <property type="entry name" value="WH-like_DNA-bd_sf"/>
</dbReference>
<dbReference type="GO" id="GO:0030154">
    <property type="term" value="P:cell differentiation"/>
    <property type="evidence" value="ECO:0007669"/>
    <property type="project" value="UniProtKB-KW"/>
</dbReference>
<feature type="DNA-binding region" description="Fork-head" evidence="11">
    <location>
        <begin position="126"/>
        <end position="220"/>
    </location>
</feature>
<dbReference type="PROSITE" id="PS00657">
    <property type="entry name" value="FORK_HEAD_1"/>
    <property type="match status" value="1"/>
</dbReference>
<evidence type="ECO:0000256" key="1">
    <source>
        <dbReference type="ARBA" id="ARBA00004123"/>
    </source>
</evidence>
<keyword evidence="9 11" id="KW-0539">Nucleus</keyword>
<dbReference type="InterPro" id="IPR001766">
    <property type="entry name" value="Fork_head_dom"/>
</dbReference>
<dbReference type="InterPro" id="IPR030456">
    <property type="entry name" value="TF_fork_head_CS_2"/>
</dbReference>
<keyword evidence="5" id="KW-0832">Ubl conjugation</keyword>
<evidence type="ECO:0000256" key="2">
    <source>
        <dbReference type="ARBA" id="ARBA00022499"/>
    </source>
</evidence>
<accession>K1RVN0</accession>
<feature type="domain" description="Fork-head" evidence="12">
    <location>
        <begin position="126"/>
        <end position="220"/>
    </location>
</feature>
<dbReference type="InterPro" id="IPR018122">
    <property type="entry name" value="TF_fork_head_CS_1"/>
</dbReference>
<keyword evidence="3" id="KW-0597">Phosphoprotein</keyword>
<evidence type="ECO:0000256" key="4">
    <source>
        <dbReference type="ARBA" id="ARBA00022782"/>
    </source>
</evidence>
<reference evidence="13" key="1">
    <citation type="journal article" date="2012" name="Nature">
        <title>The oyster genome reveals stress adaptation and complexity of shell formation.</title>
        <authorList>
            <person name="Zhang G."/>
            <person name="Fang X."/>
            <person name="Guo X."/>
            <person name="Li L."/>
            <person name="Luo R."/>
            <person name="Xu F."/>
            <person name="Yang P."/>
            <person name="Zhang L."/>
            <person name="Wang X."/>
            <person name="Qi H."/>
            <person name="Xiong Z."/>
            <person name="Que H."/>
            <person name="Xie Y."/>
            <person name="Holland P.W."/>
            <person name="Paps J."/>
            <person name="Zhu Y."/>
            <person name="Wu F."/>
            <person name="Chen Y."/>
            <person name="Wang J."/>
            <person name="Peng C."/>
            <person name="Meng J."/>
            <person name="Yang L."/>
            <person name="Liu J."/>
            <person name="Wen B."/>
            <person name="Zhang N."/>
            <person name="Huang Z."/>
            <person name="Zhu Q."/>
            <person name="Feng Y."/>
            <person name="Mount A."/>
            <person name="Hedgecock D."/>
            <person name="Xu Z."/>
            <person name="Liu Y."/>
            <person name="Domazet-Loso T."/>
            <person name="Du Y."/>
            <person name="Sun X."/>
            <person name="Zhang S."/>
            <person name="Liu B."/>
            <person name="Cheng P."/>
            <person name="Jiang X."/>
            <person name="Li J."/>
            <person name="Fan D."/>
            <person name="Wang W."/>
            <person name="Fu W."/>
            <person name="Wang T."/>
            <person name="Wang B."/>
            <person name="Zhang J."/>
            <person name="Peng Z."/>
            <person name="Li Y."/>
            <person name="Li N."/>
            <person name="Wang J."/>
            <person name="Chen M."/>
            <person name="He Y."/>
            <person name="Tan F."/>
            <person name="Song X."/>
            <person name="Zheng Q."/>
            <person name="Huang R."/>
            <person name="Yang H."/>
            <person name="Du X."/>
            <person name="Chen L."/>
            <person name="Yang M."/>
            <person name="Gaffney P.M."/>
            <person name="Wang S."/>
            <person name="Luo L."/>
            <person name="She Z."/>
            <person name="Ming Y."/>
            <person name="Huang W."/>
            <person name="Zhang S."/>
            <person name="Huang B."/>
            <person name="Zhang Y."/>
            <person name="Qu T."/>
            <person name="Ni P."/>
            <person name="Miao G."/>
            <person name="Wang J."/>
            <person name="Wang Q."/>
            <person name="Steinberg C.E."/>
            <person name="Wang H."/>
            <person name="Li N."/>
            <person name="Qian L."/>
            <person name="Zhang G."/>
            <person name="Li Y."/>
            <person name="Yang H."/>
            <person name="Liu X."/>
            <person name="Wang J."/>
            <person name="Yin Y."/>
            <person name="Wang J."/>
        </authorList>
    </citation>
    <scope>NUCLEOTIDE SEQUENCE [LARGE SCALE GENOMIC DNA]</scope>
    <source>
        <strain evidence="13">05x7-T-G4-1.051#20</strain>
    </source>
</reference>
<dbReference type="PRINTS" id="PR00053">
    <property type="entry name" value="FORKHEAD"/>
</dbReference>
<keyword evidence="4" id="KW-0221">Differentiation</keyword>
<sequence>MSENKNENVSNSVSDENFYDFKMRLMRPSSKFLESGLSESSFENKIWKHSFLSGEFSSNCKYGSKVSFGIAARLENPSNSKPVENKEEEFVETKKIKSEKLEEKSKSSTGNVKIENENKYTDPEQKPPFSYVALIAMAIKESSEKRLTLSGIYQFIINKFPYYEKNKKGWQNSIRHNLSLNECFVKVPREGGGERKGNFWTLDPAFEDMFEKGNYRRRRRMRRPYRASLSLPKPLFAPDSHCGPYNQFSLSKPYFSPPPYSQYSQYQGWAQALAHNSSQAGMASAMNQIGNYSSCTQGRVPPPGASLAQCGYNAMQQAMQISPPHAPSYTQLNDYPAVPTPGTGFPFAYRQQGDTLNHMHYSYWTDRHDIFNTAHDRGKDIKYTHNYEKSEYLRFPHMQVQRGNALDGPCLCAYQ</sequence>
<dbReference type="InterPro" id="IPR047515">
    <property type="entry name" value="FH_FOXL2"/>
</dbReference>
<gene>
    <name evidence="13" type="ORF">CGI_10011004</name>
</gene>
<dbReference type="PANTHER" id="PTHR11829:SF411">
    <property type="entry name" value="FORKHEAD BOX PROTEIN L2"/>
    <property type="match status" value="1"/>
</dbReference>
<evidence type="ECO:0000256" key="6">
    <source>
        <dbReference type="ARBA" id="ARBA00023015"/>
    </source>
</evidence>
<organism evidence="13">
    <name type="scientific">Magallana gigas</name>
    <name type="common">Pacific oyster</name>
    <name type="synonym">Crassostrea gigas</name>
    <dbReference type="NCBI Taxonomy" id="29159"/>
    <lineage>
        <taxon>Eukaryota</taxon>
        <taxon>Metazoa</taxon>
        <taxon>Spiralia</taxon>
        <taxon>Lophotrochozoa</taxon>
        <taxon>Mollusca</taxon>
        <taxon>Bivalvia</taxon>
        <taxon>Autobranchia</taxon>
        <taxon>Pteriomorphia</taxon>
        <taxon>Ostreida</taxon>
        <taxon>Ostreoidea</taxon>
        <taxon>Ostreidae</taxon>
        <taxon>Magallana</taxon>
    </lineage>
</organism>
<dbReference type="Gene3D" id="1.10.10.10">
    <property type="entry name" value="Winged helix-like DNA-binding domain superfamily/Winged helix DNA-binding domain"/>
    <property type="match status" value="1"/>
</dbReference>
<dbReference type="EMBL" id="JH818825">
    <property type="protein sequence ID" value="EKC38861.1"/>
    <property type="molecule type" value="Genomic_DNA"/>
</dbReference>
<evidence type="ECO:0000256" key="5">
    <source>
        <dbReference type="ARBA" id="ARBA00022843"/>
    </source>
</evidence>
<dbReference type="PROSITE" id="PS00658">
    <property type="entry name" value="FORK_HEAD_2"/>
    <property type="match status" value="1"/>
</dbReference>
<dbReference type="GO" id="GO:0000981">
    <property type="term" value="F:DNA-binding transcription factor activity, RNA polymerase II-specific"/>
    <property type="evidence" value="ECO:0007669"/>
    <property type="project" value="TreeGrafter"/>
</dbReference>
<evidence type="ECO:0000313" key="13">
    <source>
        <dbReference type="EMBL" id="EKC38861.1"/>
    </source>
</evidence>
<dbReference type="InParanoid" id="K1RVN0"/>
<dbReference type="SMART" id="SM00339">
    <property type="entry name" value="FH"/>
    <property type="match status" value="1"/>
</dbReference>
<evidence type="ECO:0000256" key="3">
    <source>
        <dbReference type="ARBA" id="ARBA00022553"/>
    </source>
</evidence>
<evidence type="ECO:0000256" key="7">
    <source>
        <dbReference type="ARBA" id="ARBA00023125"/>
    </source>
</evidence>
<evidence type="ECO:0000256" key="8">
    <source>
        <dbReference type="ARBA" id="ARBA00023163"/>
    </source>
</evidence>
<evidence type="ECO:0000256" key="11">
    <source>
        <dbReference type="PROSITE-ProRule" id="PRU00089"/>
    </source>
</evidence>
<evidence type="ECO:0000256" key="9">
    <source>
        <dbReference type="ARBA" id="ARBA00023242"/>
    </source>
</evidence>
<name>K1RVN0_MAGGI</name>
<dbReference type="PROSITE" id="PS50039">
    <property type="entry name" value="FORK_HEAD_3"/>
    <property type="match status" value="1"/>
</dbReference>
<dbReference type="InterPro" id="IPR036390">
    <property type="entry name" value="WH_DNA-bd_sf"/>
</dbReference>
<dbReference type="CDD" id="cd20028">
    <property type="entry name" value="FH_FOXL2"/>
    <property type="match status" value="1"/>
</dbReference>
<comment type="subcellular location">
    <subcellularLocation>
        <location evidence="1 11">Nucleus</location>
    </subcellularLocation>
</comment>
<evidence type="ECO:0000256" key="10">
    <source>
        <dbReference type="ARBA" id="ARBA00034872"/>
    </source>
</evidence>
<dbReference type="AlphaFoldDB" id="K1RVN0"/>
<evidence type="ECO:0000259" key="12">
    <source>
        <dbReference type="PROSITE" id="PS50039"/>
    </source>
</evidence>
<dbReference type="PANTHER" id="PTHR11829">
    <property type="entry name" value="FORKHEAD BOX PROTEIN"/>
    <property type="match status" value="1"/>
</dbReference>
<keyword evidence="8" id="KW-0804">Transcription</keyword>
<dbReference type="GO" id="GO:0005634">
    <property type="term" value="C:nucleus"/>
    <property type="evidence" value="ECO:0007669"/>
    <property type="project" value="UniProtKB-SubCell"/>
</dbReference>
<protein>
    <recommendedName>
        <fullName evidence="10">Forkhead box protein L2</fullName>
    </recommendedName>
</protein>
<keyword evidence="6" id="KW-0805">Transcription regulation</keyword>
<keyword evidence="2" id="KW-1017">Isopeptide bond</keyword>
<dbReference type="InterPro" id="IPR050211">
    <property type="entry name" value="FOX_domain-containing"/>
</dbReference>
<keyword evidence="7 11" id="KW-0238">DNA-binding</keyword>
<dbReference type="SUPFAM" id="SSF46785">
    <property type="entry name" value="Winged helix' DNA-binding domain"/>
    <property type="match status" value="1"/>
</dbReference>
<dbReference type="GO" id="GO:0009653">
    <property type="term" value="P:anatomical structure morphogenesis"/>
    <property type="evidence" value="ECO:0007669"/>
    <property type="project" value="TreeGrafter"/>
</dbReference>